<evidence type="ECO:0000313" key="2">
    <source>
        <dbReference type="EMBL" id="KAH7094279.1"/>
    </source>
</evidence>
<keyword evidence="3" id="KW-1185">Reference proteome</keyword>
<dbReference type="OrthoDB" id="566138at2759"/>
<dbReference type="PANTHER" id="PTHR42678:SF34">
    <property type="entry name" value="OS04G0183300 PROTEIN"/>
    <property type="match status" value="1"/>
</dbReference>
<proteinExistence type="predicted"/>
<protein>
    <submittedName>
        <fullName evidence="2">Amidase signature domain-containing protein</fullName>
    </submittedName>
</protein>
<dbReference type="Proteomes" id="UP000813461">
    <property type="component" value="Unassembled WGS sequence"/>
</dbReference>
<reference evidence="2" key="1">
    <citation type="journal article" date="2021" name="Nat. Commun.">
        <title>Genetic determinants of endophytism in the Arabidopsis root mycobiome.</title>
        <authorList>
            <person name="Mesny F."/>
            <person name="Miyauchi S."/>
            <person name="Thiergart T."/>
            <person name="Pickel B."/>
            <person name="Atanasova L."/>
            <person name="Karlsson M."/>
            <person name="Huettel B."/>
            <person name="Barry K.W."/>
            <person name="Haridas S."/>
            <person name="Chen C."/>
            <person name="Bauer D."/>
            <person name="Andreopoulos W."/>
            <person name="Pangilinan J."/>
            <person name="LaButti K."/>
            <person name="Riley R."/>
            <person name="Lipzen A."/>
            <person name="Clum A."/>
            <person name="Drula E."/>
            <person name="Henrissat B."/>
            <person name="Kohler A."/>
            <person name="Grigoriev I.V."/>
            <person name="Martin F.M."/>
            <person name="Hacquard S."/>
        </authorList>
    </citation>
    <scope>NUCLEOTIDE SEQUENCE</scope>
    <source>
        <strain evidence="2">MPI-SDFR-AT-0120</strain>
    </source>
</reference>
<dbReference type="InterPro" id="IPR023631">
    <property type="entry name" value="Amidase_dom"/>
</dbReference>
<dbReference type="PANTHER" id="PTHR42678">
    <property type="entry name" value="AMIDASE"/>
    <property type="match status" value="1"/>
</dbReference>
<dbReference type="Gene3D" id="3.90.1300.10">
    <property type="entry name" value="Amidase signature (AS) domain"/>
    <property type="match status" value="1"/>
</dbReference>
<sequence>MPSLRHATLIDLVHGLCHGRITSEDLIRASLARVGEVNHEFHAIIELNPHVENDAQLLDLEHITRGPRGPLHGVPILLKDNIPALDGTETTCGSLALEGAKPPKEAAIVTSLRDAGAILLGKANMAEWSGFRSTSGCSGWSPRGGQSKGIFYPGMKASGSSGGCAIAVALGLCFAAIGTETCYSIVSPAERSGVIGFKPTRNLLPSEGIIHASERQDTVGVLARTVADAMHVALDMAYQSQHRNAATKSNLVQDISRACLNLDLAGMRIGIPWHLNDIKTMHGAKYESFRIVLSVLKNAGATLVHDIVVTGADEYENLTVEEKQIMLDTDMKLAINKYLSSLATNPNNITDLQDLIDFTKSCPEEECPTRNVAGLERAQATDPNNDVYLTMLARDAYFTGEGGIAGALIRHSCAVLLIPTLSPTVQTFAAKAGSPVLSVPMGTYPPGTPIERDAKNGLVNIAPGIPFSLYVFGGIGRDADVLKVGDVVDRVMRVREGLIPYLEPKTEIEDFQSAGQVEV</sequence>
<evidence type="ECO:0000313" key="3">
    <source>
        <dbReference type="Proteomes" id="UP000813461"/>
    </source>
</evidence>
<accession>A0A8K0RGW2</accession>
<gene>
    <name evidence="2" type="ORF">FB567DRAFT_555968</name>
</gene>
<dbReference type="SUPFAM" id="SSF75304">
    <property type="entry name" value="Amidase signature (AS) enzymes"/>
    <property type="match status" value="1"/>
</dbReference>
<dbReference type="EMBL" id="JAGMVJ010000001">
    <property type="protein sequence ID" value="KAH7094279.1"/>
    <property type="molecule type" value="Genomic_DNA"/>
</dbReference>
<evidence type="ECO:0000259" key="1">
    <source>
        <dbReference type="Pfam" id="PF01425"/>
    </source>
</evidence>
<name>A0A8K0RGW2_9PLEO</name>
<dbReference type="AlphaFoldDB" id="A0A8K0RGW2"/>
<dbReference type="Pfam" id="PF01425">
    <property type="entry name" value="Amidase"/>
    <property type="match status" value="1"/>
</dbReference>
<feature type="domain" description="Amidase" evidence="1">
    <location>
        <begin position="25"/>
        <end position="348"/>
    </location>
</feature>
<comment type="caution">
    <text evidence="2">The sequence shown here is derived from an EMBL/GenBank/DDBJ whole genome shotgun (WGS) entry which is preliminary data.</text>
</comment>
<organism evidence="2 3">
    <name type="scientific">Paraphoma chrysanthemicola</name>
    <dbReference type="NCBI Taxonomy" id="798071"/>
    <lineage>
        <taxon>Eukaryota</taxon>
        <taxon>Fungi</taxon>
        <taxon>Dikarya</taxon>
        <taxon>Ascomycota</taxon>
        <taxon>Pezizomycotina</taxon>
        <taxon>Dothideomycetes</taxon>
        <taxon>Pleosporomycetidae</taxon>
        <taxon>Pleosporales</taxon>
        <taxon>Pleosporineae</taxon>
        <taxon>Phaeosphaeriaceae</taxon>
        <taxon>Paraphoma</taxon>
    </lineage>
</organism>
<dbReference type="InterPro" id="IPR036928">
    <property type="entry name" value="AS_sf"/>
</dbReference>